<reference evidence="2" key="1">
    <citation type="submission" date="2021-01" db="EMBL/GenBank/DDBJ databases">
        <title>Tabrizicola alba sp. nov. a motile alkaliphilic bacterium isolated from a soda lake.</title>
        <authorList>
            <person name="Szuroczki S."/>
            <person name="Abbaszade G."/>
            <person name="Schumann P."/>
            <person name="Toth E."/>
        </authorList>
    </citation>
    <scope>NUCLEOTIDE SEQUENCE</scope>
    <source>
        <strain evidence="2">DMG-N-6</strain>
    </source>
</reference>
<evidence type="ECO:0000313" key="3">
    <source>
        <dbReference type="Proteomes" id="UP000648908"/>
    </source>
</evidence>
<name>A0A8K0V988_9RHOB</name>
<protein>
    <recommendedName>
        <fullName evidence="4">Transposase</fullName>
    </recommendedName>
</protein>
<accession>A0A8K0V988</accession>
<comment type="caution">
    <text evidence="2">The sequence shown here is derived from an EMBL/GenBank/DDBJ whole genome shotgun (WGS) entry which is preliminary data.</text>
</comment>
<evidence type="ECO:0000256" key="1">
    <source>
        <dbReference type="SAM" id="MobiDB-lite"/>
    </source>
</evidence>
<dbReference type="EMBL" id="JAESVN010000004">
    <property type="protein sequence ID" value="MBL4917994.1"/>
    <property type="molecule type" value="Genomic_DNA"/>
</dbReference>
<evidence type="ECO:0000313" key="2">
    <source>
        <dbReference type="EMBL" id="MBL4917994.1"/>
    </source>
</evidence>
<organism evidence="2 3">
    <name type="scientific">Szabonella alba</name>
    <dbReference type="NCBI Taxonomy" id="2804194"/>
    <lineage>
        <taxon>Bacteria</taxon>
        <taxon>Pseudomonadati</taxon>
        <taxon>Pseudomonadota</taxon>
        <taxon>Alphaproteobacteria</taxon>
        <taxon>Rhodobacterales</taxon>
        <taxon>Paracoccaceae</taxon>
        <taxon>Szabonella</taxon>
    </lineage>
</organism>
<dbReference type="RefSeq" id="WP_202688911.1">
    <property type="nucleotide sequence ID" value="NZ_JAESVN010000004.1"/>
</dbReference>
<keyword evidence="3" id="KW-1185">Reference proteome</keyword>
<gene>
    <name evidence="2" type="ORF">JL811_12275</name>
</gene>
<feature type="region of interest" description="Disordered" evidence="1">
    <location>
        <begin position="44"/>
        <end position="65"/>
    </location>
</feature>
<sequence length="65" mass="6992">MSAEKPFALAAHVQELTAENARLRERNRALAQLALARQIETQQLQERAALPVSPDAGPDAGEAAE</sequence>
<proteinExistence type="predicted"/>
<dbReference type="AlphaFoldDB" id="A0A8K0V988"/>
<evidence type="ECO:0008006" key="4">
    <source>
        <dbReference type="Google" id="ProtNLM"/>
    </source>
</evidence>
<dbReference type="Proteomes" id="UP000648908">
    <property type="component" value="Unassembled WGS sequence"/>
</dbReference>